<proteinExistence type="predicted"/>
<dbReference type="SUPFAM" id="SSF53335">
    <property type="entry name" value="S-adenosyl-L-methionine-dependent methyltransferases"/>
    <property type="match status" value="1"/>
</dbReference>
<dbReference type="GO" id="GO:0008168">
    <property type="term" value="F:methyltransferase activity"/>
    <property type="evidence" value="ECO:0007669"/>
    <property type="project" value="UniProtKB-KW"/>
</dbReference>
<dbReference type="EMBL" id="JADBGF010000001">
    <property type="protein sequence ID" value="MBE1602318.1"/>
    <property type="molecule type" value="Genomic_DNA"/>
</dbReference>
<gene>
    <name evidence="1" type="ORF">H4687_008447</name>
</gene>
<dbReference type="OrthoDB" id="4134439at2"/>
<dbReference type="InterPro" id="IPR029063">
    <property type="entry name" value="SAM-dependent_MTases_sf"/>
</dbReference>
<keyword evidence="2" id="KW-1185">Reference proteome</keyword>
<organism evidence="1 2">
    <name type="scientific">Streptomyces stelliscabiei</name>
    <dbReference type="NCBI Taxonomy" id="146820"/>
    <lineage>
        <taxon>Bacteria</taxon>
        <taxon>Bacillati</taxon>
        <taxon>Actinomycetota</taxon>
        <taxon>Actinomycetes</taxon>
        <taxon>Kitasatosporales</taxon>
        <taxon>Streptomycetaceae</taxon>
        <taxon>Streptomyces</taxon>
    </lineage>
</organism>
<keyword evidence="1" id="KW-0489">Methyltransferase</keyword>
<dbReference type="RefSeq" id="WP_046919818.1">
    <property type="nucleotide sequence ID" value="NZ_JADBGF010000001.1"/>
</dbReference>
<dbReference type="Pfam" id="PF04672">
    <property type="entry name" value="Methyltransf_19"/>
    <property type="match status" value="1"/>
</dbReference>
<comment type="caution">
    <text evidence="1">The sequence shown here is derived from an EMBL/GenBank/DDBJ whole genome shotgun (WGS) entry which is preliminary data.</text>
</comment>
<dbReference type="GeneID" id="86832900"/>
<dbReference type="AlphaFoldDB" id="A0A8I0TYD8"/>
<sequence>MSESQADTTPPRQPDTATAHNARVWNYWQGGTDNHPVDRQVGDHVAGMIPVIRDIASADRRFLSRAVRHLAEEHGIRQFLDIGSGLPALENTHEIAQRVAPASRIVYVDHDPVVLAAARTRLTSTDEGAVVYIDADAHDPDTILRIAGRTLDLAEPVALMLLGILNFVLDDTEARAIARRLLEPLAPGSFLVLTHPTTEPELGGELQAAAMEFWNANAEPPVTARSAAEVGRYFDGLALLEPGLVSCSRWRPDPGDEPVVVPQLGAVARKR</sequence>
<reference evidence="1 2" key="1">
    <citation type="submission" date="2020-10" db="EMBL/GenBank/DDBJ databases">
        <title>Sequencing the genomes of 1000 actinobacteria strains.</title>
        <authorList>
            <person name="Klenk H.-P."/>
        </authorList>
    </citation>
    <scope>NUCLEOTIDE SEQUENCE [LARGE SCALE GENOMIC DNA]</scope>
    <source>
        <strain evidence="1 2">DSM 41803</strain>
    </source>
</reference>
<evidence type="ECO:0000313" key="2">
    <source>
        <dbReference type="Proteomes" id="UP000629287"/>
    </source>
</evidence>
<evidence type="ECO:0000313" key="1">
    <source>
        <dbReference type="EMBL" id="MBE1602318.1"/>
    </source>
</evidence>
<dbReference type="PIRSF" id="PIRSF017393">
    <property type="entry name" value="MTase_SAV2177"/>
    <property type="match status" value="1"/>
</dbReference>
<protein>
    <submittedName>
        <fullName evidence="1">O-methyltransferase involved in polyketide biosynthesis</fullName>
    </submittedName>
</protein>
<name>A0A8I0TYD8_9ACTN</name>
<dbReference type="InterPro" id="IPR006764">
    <property type="entry name" value="SAM_dep_MeTrfase_SAV2177_type"/>
</dbReference>
<dbReference type="Proteomes" id="UP000629287">
    <property type="component" value="Unassembled WGS sequence"/>
</dbReference>
<dbReference type="GO" id="GO:0032259">
    <property type="term" value="P:methylation"/>
    <property type="evidence" value="ECO:0007669"/>
    <property type="project" value="UniProtKB-KW"/>
</dbReference>
<keyword evidence="1" id="KW-0808">Transferase</keyword>
<dbReference type="Gene3D" id="3.40.50.150">
    <property type="entry name" value="Vaccinia Virus protein VP39"/>
    <property type="match status" value="1"/>
</dbReference>
<accession>A0A8I0TYD8</accession>